<evidence type="ECO:0000256" key="7">
    <source>
        <dbReference type="ARBA" id="ARBA00023065"/>
    </source>
</evidence>
<sequence>MDTWCFIVTIILWICLCKESLMLSDEKKLIKILLEQYDEVGKVGRPVLNTSHTVNVKYGLALIQILDLDEKNQVLTTNTWNRFLWTDMLLRWNKSDYGGIDHVRIPSEKIWTPDIVLYNYADYRLKEQREAMAVVTYDGTVMWIPMAIYKSTCQIDIKNFPFDEQTCHLKFGSWTYDGFKLDLNFYNEKNVTDITDYVDSNEWKLLEHPAVKNTKYYPCCKEPYPDLTFTLKIKRIAAFYSYILILPCVLLATLTLVVFWLPPESPAKMILGMNILMAFFLLLLTLADSTPPAAASIPLIGAYFCLNMVLITCSTFLSVIVINLYFRGDKKGRVPAWIRACFIDGIGRVLCMTTPAERRDQTRSLEAVQTSDGGVANHIYKDKKGRSKERRLPELKYNKFEPPEPYDFLNHGGNSKSGARSPLHTQAIESDIREIRRCLRTFMTRVHEKEIQGKISMEWRTVALIMDRIFFFTYLAITIISLATIFPKS</sequence>
<dbReference type="InterPro" id="IPR036734">
    <property type="entry name" value="Neur_chan_lig-bd_sf"/>
</dbReference>
<evidence type="ECO:0000256" key="10">
    <source>
        <dbReference type="ARBA" id="ARBA00023170"/>
    </source>
</evidence>
<keyword evidence="12" id="KW-1071">Ligand-gated ion channel</keyword>
<dbReference type="PANTHER" id="PTHR18945">
    <property type="entry name" value="NEUROTRANSMITTER GATED ION CHANNEL"/>
    <property type="match status" value="1"/>
</dbReference>
<gene>
    <name evidence="18" type="ORF">OFUS_LOCUS20170</name>
</gene>
<protein>
    <submittedName>
        <fullName evidence="18">Uncharacterized protein</fullName>
    </submittedName>
</protein>
<dbReference type="OrthoDB" id="5975154at2759"/>
<dbReference type="PROSITE" id="PS00236">
    <property type="entry name" value="NEUROTR_ION_CHANNEL"/>
    <property type="match status" value="1"/>
</dbReference>
<feature type="transmembrane region" description="Helical" evidence="15">
    <location>
        <begin position="269"/>
        <end position="287"/>
    </location>
</feature>
<evidence type="ECO:0000256" key="9">
    <source>
        <dbReference type="ARBA" id="ARBA00023157"/>
    </source>
</evidence>
<dbReference type="SUPFAM" id="SSF63712">
    <property type="entry name" value="Nicotinic receptor ligand binding domain-like"/>
    <property type="match status" value="1"/>
</dbReference>
<dbReference type="InterPro" id="IPR006029">
    <property type="entry name" value="Neurotrans-gated_channel_TM"/>
</dbReference>
<evidence type="ECO:0000256" key="3">
    <source>
        <dbReference type="ARBA" id="ARBA00022475"/>
    </source>
</evidence>
<keyword evidence="9" id="KW-1015">Disulfide bond</keyword>
<comment type="similarity">
    <text evidence="1">Belongs to the ligand-gated ion channel (TC 1.A.9) family. Acetylcholine receptor (TC 1.A.9.1) subfamily.</text>
</comment>
<evidence type="ECO:0000256" key="11">
    <source>
        <dbReference type="ARBA" id="ARBA00023180"/>
    </source>
</evidence>
<feature type="transmembrane region" description="Helical" evidence="15">
    <location>
        <begin position="239"/>
        <end position="262"/>
    </location>
</feature>
<keyword evidence="4 15" id="KW-0812">Transmembrane</keyword>
<dbReference type="CDD" id="cd19033">
    <property type="entry name" value="LGIC_ECD_nAChR_proto-like"/>
    <property type="match status" value="1"/>
</dbReference>
<keyword evidence="2 15" id="KW-0813">Transport</keyword>
<dbReference type="InterPro" id="IPR002394">
    <property type="entry name" value="Nicotinic_acetylcholine_rcpt"/>
</dbReference>
<dbReference type="AlphaFoldDB" id="A0A8S4PSQ6"/>
<keyword evidence="6" id="KW-0770">Synapse</keyword>
<keyword evidence="11" id="KW-0325">Glycoprotein</keyword>
<dbReference type="InterPro" id="IPR038050">
    <property type="entry name" value="Neuro_actylchol_rec"/>
</dbReference>
<feature type="domain" description="Neurotransmitter-gated ion-channel ligand-binding" evidence="16">
    <location>
        <begin position="26"/>
        <end position="235"/>
    </location>
</feature>
<accession>A0A8S4PSQ6</accession>
<evidence type="ECO:0000256" key="1">
    <source>
        <dbReference type="ARBA" id="ARBA00009237"/>
    </source>
</evidence>
<evidence type="ECO:0000259" key="17">
    <source>
        <dbReference type="Pfam" id="PF02932"/>
    </source>
</evidence>
<comment type="subcellular location">
    <subcellularLocation>
        <location evidence="14">Synaptic cell membrane</location>
        <topology evidence="14">Multi-pass membrane protein</topology>
    </subcellularLocation>
</comment>
<dbReference type="InterPro" id="IPR006202">
    <property type="entry name" value="Neur_chan_lig-bd"/>
</dbReference>
<dbReference type="GO" id="GO:0004888">
    <property type="term" value="F:transmembrane signaling receptor activity"/>
    <property type="evidence" value="ECO:0007669"/>
    <property type="project" value="InterPro"/>
</dbReference>
<organism evidence="18 19">
    <name type="scientific">Owenia fusiformis</name>
    <name type="common">Polychaete worm</name>
    <dbReference type="NCBI Taxonomy" id="6347"/>
    <lineage>
        <taxon>Eukaryota</taxon>
        <taxon>Metazoa</taxon>
        <taxon>Spiralia</taxon>
        <taxon>Lophotrochozoa</taxon>
        <taxon>Annelida</taxon>
        <taxon>Polychaeta</taxon>
        <taxon>Sedentaria</taxon>
        <taxon>Canalipalpata</taxon>
        <taxon>Sabellida</taxon>
        <taxon>Oweniida</taxon>
        <taxon>Oweniidae</taxon>
        <taxon>Owenia</taxon>
    </lineage>
</organism>
<reference evidence="18" key="1">
    <citation type="submission" date="2022-03" db="EMBL/GenBank/DDBJ databases">
        <authorList>
            <person name="Martin C."/>
        </authorList>
    </citation>
    <scope>NUCLEOTIDE SEQUENCE</scope>
</reference>
<feature type="transmembrane region" description="Helical" evidence="15">
    <location>
        <begin position="299"/>
        <end position="326"/>
    </location>
</feature>
<dbReference type="InterPro" id="IPR036719">
    <property type="entry name" value="Neuro-gated_channel_TM_sf"/>
</dbReference>
<evidence type="ECO:0000256" key="12">
    <source>
        <dbReference type="ARBA" id="ARBA00023286"/>
    </source>
</evidence>
<feature type="transmembrane region" description="Helical" evidence="15">
    <location>
        <begin position="469"/>
        <end position="486"/>
    </location>
</feature>
<dbReference type="Gene3D" id="2.70.170.10">
    <property type="entry name" value="Neurotransmitter-gated ion-channel ligand-binding domain"/>
    <property type="match status" value="1"/>
</dbReference>
<dbReference type="Pfam" id="PF02931">
    <property type="entry name" value="Neur_chan_LBD"/>
    <property type="match status" value="1"/>
</dbReference>
<keyword evidence="10" id="KW-0675">Receptor</keyword>
<dbReference type="PRINTS" id="PR00254">
    <property type="entry name" value="NICOTINICR"/>
</dbReference>
<dbReference type="GO" id="GO:0022848">
    <property type="term" value="F:acetylcholine-gated monoatomic cation-selective channel activity"/>
    <property type="evidence" value="ECO:0007669"/>
    <property type="project" value="InterPro"/>
</dbReference>
<dbReference type="PRINTS" id="PR00252">
    <property type="entry name" value="NRIONCHANNEL"/>
</dbReference>
<dbReference type="InterPro" id="IPR018000">
    <property type="entry name" value="Neurotransmitter_ion_chnl_CS"/>
</dbReference>
<comment type="caution">
    <text evidence="18">The sequence shown here is derived from an EMBL/GenBank/DDBJ whole genome shotgun (WGS) entry which is preliminary data.</text>
</comment>
<keyword evidence="13 15" id="KW-0407">Ion channel</keyword>
<dbReference type="Pfam" id="PF02932">
    <property type="entry name" value="Neur_chan_memb"/>
    <property type="match status" value="1"/>
</dbReference>
<dbReference type="Proteomes" id="UP000749559">
    <property type="component" value="Unassembled WGS sequence"/>
</dbReference>
<dbReference type="Gene3D" id="1.20.58.390">
    <property type="entry name" value="Neurotransmitter-gated ion-channel transmembrane domain"/>
    <property type="match status" value="1"/>
</dbReference>
<keyword evidence="5 15" id="KW-1133">Transmembrane helix</keyword>
<dbReference type="InterPro" id="IPR006201">
    <property type="entry name" value="Neur_channel"/>
</dbReference>
<evidence type="ECO:0000259" key="16">
    <source>
        <dbReference type="Pfam" id="PF02931"/>
    </source>
</evidence>
<keyword evidence="7 15" id="KW-0406">Ion transport</keyword>
<feature type="domain" description="Neurotransmitter-gated ion-channel transmembrane" evidence="17">
    <location>
        <begin position="244"/>
        <end position="481"/>
    </location>
</feature>
<proteinExistence type="inferred from homology"/>
<evidence type="ECO:0000256" key="13">
    <source>
        <dbReference type="ARBA" id="ARBA00023303"/>
    </source>
</evidence>
<dbReference type="GO" id="GO:0045211">
    <property type="term" value="C:postsynaptic membrane"/>
    <property type="evidence" value="ECO:0007669"/>
    <property type="project" value="InterPro"/>
</dbReference>
<keyword evidence="15" id="KW-0732">Signal</keyword>
<feature type="signal peptide" evidence="15">
    <location>
        <begin position="1"/>
        <end position="17"/>
    </location>
</feature>
<feature type="chain" id="PRO_5035967337" evidence="15">
    <location>
        <begin position="18"/>
        <end position="489"/>
    </location>
</feature>
<keyword evidence="3" id="KW-1003">Cell membrane</keyword>
<evidence type="ECO:0000256" key="15">
    <source>
        <dbReference type="RuleBase" id="RU000687"/>
    </source>
</evidence>
<evidence type="ECO:0000256" key="14">
    <source>
        <dbReference type="ARBA" id="ARBA00034099"/>
    </source>
</evidence>
<dbReference type="EMBL" id="CAIIXF020000009">
    <property type="protein sequence ID" value="CAH1795657.1"/>
    <property type="molecule type" value="Genomic_DNA"/>
</dbReference>
<evidence type="ECO:0000256" key="6">
    <source>
        <dbReference type="ARBA" id="ARBA00023018"/>
    </source>
</evidence>
<keyword evidence="8 15" id="KW-0472">Membrane</keyword>
<dbReference type="NCBIfam" id="TIGR00860">
    <property type="entry name" value="LIC"/>
    <property type="match status" value="1"/>
</dbReference>
<dbReference type="SUPFAM" id="SSF90112">
    <property type="entry name" value="Neurotransmitter-gated ion-channel transmembrane pore"/>
    <property type="match status" value="1"/>
</dbReference>
<evidence type="ECO:0000256" key="8">
    <source>
        <dbReference type="ARBA" id="ARBA00023136"/>
    </source>
</evidence>
<evidence type="ECO:0000256" key="2">
    <source>
        <dbReference type="ARBA" id="ARBA00022448"/>
    </source>
</evidence>
<keyword evidence="19" id="KW-1185">Reference proteome</keyword>
<name>A0A8S4PSQ6_OWEFU</name>
<evidence type="ECO:0000313" key="18">
    <source>
        <dbReference type="EMBL" id="CAH1795657.1"/>
    </source>
</evidence>
<evidence type="ECO:0000313" key="19">
    <source>
        <dbReference type="Proteomes" id="UP000749559"/>
    </source>
</evidence>
<evidence type="ECO:0000256" key="5">
    <source>
        <dbReference type="ARBA" id="ARBA00022989"/>
    </source>
</evidence>
<evidence type="ECO:0000256" key="4">
    <source>
        <dbReference type="ARBA" id="ARBA00022692"/>
    </source>
</evidence>
<dbReference type="CDD" id="cd19051">
    <property type="entry name" value="LGIC_TM_cation"/>
    <property type="match status" value="1"/>
</dbReference>
<dbReference type="FunFam" id="2.70.170.10:FF:000016">
    <property type="entry name" value="Nicotinic acetylcholine receptor subunit"/>
    <property type="match status" value="1"/>
</dbReference>